<comment type="subcellular location">
    <subcellularLocation>
        <location evidence="1">Membrane</location>
        <topology evidence="1">Multi-pass membrane protein</topology>
    </subcellularLocation>
</comment>
<dbReference type="PROSITE" id="PS50893">
    <property type="entry name" value="ABC_TRANSPORTER_2"/>
    <property type="match status" value="1"/>
</dbReference>
<evidence type="ECO:0000256" key="8">
    <source>
        <dbReference type="SAM" id="Phobius"/>
    </source>
</evidence>
<dbReference type="Gene3D" id="1.20.1560.10">
    <property type="entry name" value="ABC transporter type 1, transmembrane domain"/>
    <property type="match status" value="1"/>
</dbReference>
<organism evidence="10 11">
    <name type="scientific">Rotaria socialis</name>
    <dbReference type="NCBI Taxonomy" id="392032"/>
    <lineage>
        <taxon>Eukaryota</taxon>
        <taxon>Metazoa</taxon>
        <taxon>Spiralia</taxon>
        <taxon>Gnathifera</taxon>
        <taxon>Rotifera</taxon>
        <taxon>Eurotatoria</taxon>
        <taxon>Bdelloidea</taxon>
        <taxon>Philodinida</taxon>
        <taxon>Philodinidae</taxon>
        <taxon>Rotaria</taxon>
    </lineage>
</organism>
<evidence type="ECO:0000256" key="7">
    <source>
        <dbReference type="ARBA" id="ARBA00023136"/>
    </source>
</evidence>
<dbReference type="GO" id="GO:0016887">
    <property type="term" value="F:ATP hydrolysis activity"/>
    <property type="evidence" value="ECO:0007669"/>
    <property type="project" value="InterPro"/>
</dbReference>
<accession>A0A820XQ91</accession>
<keyword evidence="5" id="KW-0067">ATP-binding</keyword>
<dbReference type="AlphaFoldDB" id="A0A820XQ91"/>
<name>A0A820XQ91_9BILA</name>
<dbReference type="Proteomes" id="UP000663862">
    <property type="component" value="Unassembled WGS sequence"/>
</dbReference>
<dbReference type="InterPro" id="IPR039421">
    <property type="entry name" value="Type_1_exporter"/>
</dbReference>
<dbReference type="FunFam" id="3.40.50.300:FF:000967">
    <property type="entry name" value="ABC multidrug transporter mdr4"/>
    <property type="match status" value="1"/>
</dbReference>
<dbReference type="Pfam" id="PF00005">
    <property type="entry name" value="ABC_tran"/>
    <property type="match status" value="1"/>
</dbReference>
<evidence type="ECO:0000256" key="3">
    <source>
        <dbReference type="ARBA" id="ARBA00022692"/>
    </source>
</evidence>
<dbReference type="PANTHER" id="PTHR43394">
    <property type="entry name" value="ATP-DEPENDENT PERMEASE MDL1, MITOCHONDRIAL"/>
    <property type="match status" value="1"/>
</dbReference>
<evidence type="ECO:0000313" key="11">
    <source>
        <dbReference type="Proteomes" id="UP000663862"/>
    </source>
</evidence>
<keyword evidence="7 8" id="KW-0472">Membrane</keyword>
<proteinExistence type="predicted"/>
<gene>
    <name evidence="10" type="ORF">TSG867_LOCUS23525</name>
</gene>
<dbReference type="SUPFAM" id="SSF90123">
    <property type="entry name" value="ABC transporter transmembrane region"/>
    <property type="match status" value="1"/>
</dbReference>
<keyword evidence="6 8" id="KW-1133">Transmembrane helix</keyword>
<dbReference type="GO" id="GO:0005743">
    <property type="term" value="C:mitochondrial inner membrane"/>
    <property type="evidence" value="ECO:0007669"/>
    <property type="project" value="TreeGrafter"/>
</dbReference>
<dbReference type="Gene3D" id="3.40.50.300">
    <property type="entry name" value="P-loop containing nucleotide triphosphate hydrolases"/>
    <property type="match status" value="1"/>
</dbReference>
<feature type="transmembrane region" description="Helical" evidence="8">
    <location>
        <begin position="685"/>
        <end position="711"/>
    </location>
</feature>
<evidence type="ECO:0000256" key="2">
    <source>
        <dbReference type="ARBA" id="ARBA00022448"/>
    </source>
</evidence>
<dbReference type="EMBL" id="CAJOBQ010002035">
    <property type="protein sequence ID" value="CAF4534650.1"/>
    <property type="molecule type" value="Genomic_DNA"/>
</dbReference>
<feature type="domain" description="ABC transporter" evidence="9">
    <location>
        <begin position="144"/>
        <end position="384"/>
    </location>
</feature>
<evidence type="ECO:0000256" key="6">
    <source>
        <dbReference type="ARBA" id="ARBA00022989"/>
    </source>
</evidence>
<evidence type="ECO:0000256" key="1">
    <source>
        <dbReference type="ARBA" id="ARBA00004141"/>
    </source>
</evidence>
<dbReference type="InterPro" id="IPR003439">
    <property type="entry name" value="ABC_transporter-like_ATP-bd"/>
</dbReference>
<dbReference type="GO" id="GO:0015421">
    <property type="term" value="F:ABC-type oligopeptide transporter activity"/>
    <property type="evidence" value="ECO:0007669"/>
    <property type="project" value="TreeGrafter"/>
</dbReference>
<evidence type="ECO:0000256" key="4">
    <source>
        <dbReference type="ARBA" id="ARBA00022741"/>
    </source>
</evidence>
<dbReference type="InterPro" id="IPR036640">
    <property type="entry name" value="ABC1_TM_sf"/>
</dbReference>
<sequence length="759" mass="86594">MASLLAVEVINDMRTIKQFSIEKEVLRKYSECNHQVFLMPQKTSIMSALYYDIYWTMDTYTMAFVYWRALGLVESEELDSQGIILTFTFIIFSMQPLRSIGILSRCIVASLSAAETVFNLFDRKPIIDNDSDAGLELSNFRGEIKFDQVKFIYPTRSESIILDKSQLNITPSYRVAHVGESGSGKSTTMQLLQRFYDATKGNILLDDVDIRTLNIHGVRSQFSLVSQESILFDLTIAANVAYGIEEVPMDDIINAVKRANIHHFIEQLLQGYNTRVGMKDSFFLSGDEKQRIAIARVLICRPKVLLLDEATSATDSHNEQIVREALEQAQTEDQNRASLIISHRLSTIRSCDSICVLNKGKVIENGTHTELFVTSTDPNEFTNFDLNPKFAILNSTSTTKFLCTKSKEDDLDFDISLIPAISSKNLKVYKNLLNHTAMEILIESSGYIGAFHLICSSITHKSASAQSDITIAPPDLFKRVGGCVVYENKYINCKIYAPEMVAGIQNQNPHYFDFRENHEFSKENFYHERPELIEIDIDNKTLTFRWLPKKDGVFPLNLEMLVHGTLQYFDSTYYILNMTPSFFIKPNFTIQYLSSTNFKVHFNHGTFSSPLLCRGNLTRDDKLISLKQEQHSRTFYETNQTTISINNLTPNTSYQLCFECHQDPSVTTITELQCTRVQTKQSWNWLIYLIICIVIMFSLLGVFIILGRVCYFKYKSMKRQDAKINAETHEPGSQNSENPIELQPLKSAPVELADIAENL</sequence>
<keyword evidence="2" id="KW-0813">Transport</keyword>
<keyword evidence="3 8" id="KW-0812">Transmembrane</keyword>
<evidence type="ECO:0000313" key="10">
    <source>
        <dbReference type="EMBL" id="CAF4534650.1"/>
    </source>
</evidence>
<dbReference type="InterPro" id="IPR027417">
    <property type="entry name" value="P-loop_NTPase"/>
</dbReference>
<evidence type="ECO:0000259" key="9">
    <source>
        <dbReference type="PROSITE" id="PS50893"/>
    </source>
</evidence>
<dbReference type="GO" id="GO:0090374">
    <property type="term" value="P:oligopeptide export from mitochondrion"/>
    <property type="evidence" value="ECO:0007669"/>
    <property type="project" value="TreeGrafter"/>
</dbReference>
<protein>
    <recommendedName>
        <fullName evidence="9">ABC transporter domain-containing protein</fullName>
    </recommendedName>
</protein>
<dbReference type="PANTHER" id="PTHR43394:SF1">
    <property type="entry name" value="ATP-BINDING CASSETTE SUB-FAMILY B MEMBER 10, MITOCHONDRIAL"/>
    <property type="match status" value="1"/>
</dbReference>
<dbReference type="SUPFAM" id="SSF52540">
    <property type="entry name" value="P-loop containing nucleoside triphosphate hydrolases"/>
    <property type="match status" value="1"/>
</dbReference>
<dbReference type="InterPro" id="IPR003593">
    <property type="entry name" value="AAA+_ATPase"/>
</dbReference>
<reference evidence="10" key="1">
    <citation type="submission" date="2021-02" db="EMBL/GenBank/DDBJ databases">
        <authorList>
            <person name="Nowell W R."/>
        </authorList>
    </citation>
    <scope>NUCLEOTIDE SEQUENCE</scope>
</reference>
<comment type="caution">
    <text evidence="10">The sequence shown here is derived from an EMBL/GenBank/DDBJ whole genome shotgun (WGS) entry which is preliminary data.</text>
</comment>
<evidence type="ECO:0000256" key="5">
    <source>
        <dbReference type="ARBA" id="ARBA00022840"/>
    </source>
</evidence>
<dbReference type="SMART" id="SM00382">
    <property type="entry name" value="AAA"/>
    <property type="match status" value="1"/>
</dbReference>
<dbReference type="GO" id="GO:0005524">
    <property type="term" value="F:ATP binding"/>
    <property type="evidence" value="ECO:0007669"/>
    <property type="project" value="UniProtKB-KW"/>
</dbReference>
<keyword evidence="4" id="KW-0547">Nucleotide-binding</keyword>